<comment type="caution">
    <text evidence="2">The sequence shown here is derived from an EMBL/GenBank/DDBJ whole genome shotgun (WGS) entry which is preliminary data.</text>
</comment>
<proteinExistence type="predicted"/>
<sequence length="219" mass="24144">MSGYGRDEARELLQGELSHPRYREGEETVFSRLGRLVRDLFDGLLDAVFSFNHPWLLAILAVLVVGLLVWIFRVAGRPRRPQLDLPGKTAFAADDGRTAAQLLAAAQRAAETGDWQRASQEMFRAGVLTAVEAGRVRIQDGDTAHEVGTRLAALLRAAGDSSAQGDPSRAAEDFDRITFGGEQADEALYRRMAAFREACLRLRPARDEEPAEAGWARPR</sequence>
<keyword evidence="3" id="KW-1185">Reference proteome</keyword>
<gene>
    <name evidence="2" type="ORF">GCM10011333_21800</name>
</gene>
<keyword evidence="1" id="KW-1133">Transmembrane helix</keyword>
<evidence type="ECO:0008006" key="4">
    <source>
        <dbReference type="Google" id="ProtNLM"/>
    </source>
</evidence>
<protein>
    <recommendedName>
        <fullName evidence="4">DUF4129 domain-containing protein</fullName>
    </recommendedName>
</protein>
<feature type="transmembrane region" description="Helical" evidence="1">
    <location>
        <begin position="55"/>
        <end position="75"/>
    </location>
</feature>
<dbReference type="Proteomes" id="UP000616114">
    <property type="component" value="Unassembled WGS sequence"/>
</dbReference>
<evidence type="ECO:0000256" key="1">
    <source>
        <dbReference type="SAM" id="Phobius"/>
    </source>
</evidence>
<evidence type="ECO:0000313" key="3">
    <source>
        <dbReference type="Proteomes" id="UP000616114"/>
    </source>
</evidence>
<organism evidence="2 3">
    <name type="scientific">Sediminivirga luteola</name>
    <dbReference type="NCBI Taxonomy" id="1774748"/>
    <lineage>
        <taxon>Bacteria</taxon>
        <taxon>Bacillati</taxon>
        <taxon>Actinomycetota</taxon>
        <taxon>Actinomycetes</taxon>
        <taxon>Micrococcales</taxon>
        <taxon>Brevibacteriaceae</taxon>
        <taxon>Sediminivirga</taxon>
    </lineage>
</organism>
<dbReference type="EMBL" id="BMFY01000009">
    <property type="protein sequence ID" value="GGA18397.1"/>
    <property type="molecule type" value="Genomic_DNA"/>
</dbReference>
<reference evidence="2" key="2">
    <citation type="submission" date="2020-09" db="EMBL/GenBank/DDBJ databases">
        <authorList>
            <person name="Sun Q."/>
            <person name="Zhou Y."/>
        </authorList>
    </citation>
    <scope>NUCLEOTIDE SEQUENCE</scope>
    <source>
        <strain evidence="2">CGMCC 1.12785</strain>
    </source>
</reference>
<name>A0A8J2TYW6_9MICO</name>
<keyword evidence="1" id="KW-0472">Membrane</keyword>
<evidence type="ECO:0000313" key="2">
    <source>
        <dbReference type="EMBL" id="GGA18397.1"/>
    </source>
</evidence>
<dbReference type="AlphaFoldDB" id="A0A8J2TYW6"/>
<dbReference type="RefSeq" id="WP_188550922.1">
    <property type="nucleotide sequence ID" value="NZ_BMFY01000009.1"/>
</dbReference>
<reference evidence="2" key="1">
    <citation type="journal article" date="2014" name="Int. J. Syst. Evol. Microbiol.">
        <title>Complete genome sequence of Corynebacterium casei LMG S-19264T (=DSM 44701T), isolated from a smear-ripened cheese.</title>
        <authorList>
            <consortium name="US DOE Joint Genome Institute (JGI-PGF)"/>
            <person name="Walter F."/>
            <person name="Albersmeier A."/>
            <person name="Kalinowski J."/>
            <person name="Ruckert C."/>
        </authorList>
    </citation>
    <scope>NUCLEOTIDE SEQUENCE</scope>
    <source>
        <strain evidence="2">CGMCC 1.12785</strain>
    </source>
</reference>
<keyword evidence="1" id="KW-0812">Transmembrane</keyword>
<accession>A0A8J2TYW6</accession>